<evidence type="ECO:0000256" key="1">
    <source>
        <dbReference type="SAM" id="MobiDB-lite"/>
    </source>
</evidence>
<name>A0A7J8IL48_ROUAE</name>
<reference evidence="2 3" key="1">
    <citation type="journal article" date="2020" name="Nature">
        <title>Six reference-quality genomes reveal evolution of bat adaptations.</title>
        <authorList>
            <person name="Jebb D."/>
            <person name="Huang Z."/>
            <person name="Pippel M."/>
            <person name="Hughes G.M."/>
            <person name="Lavrichenko K."/>
            <person name="Devanna P."/>
            <person name="Winkler S."/>
            <person name="Jermiin L.S."/>
            <person name="Skirmuntt E.C."/>
            <person name="Katzourakis A."/>
            <person name="Burkitt-Gray L."/>
            <person name="Ray D.A."/>
            <person name="Sullivan K.A.M."/>
            <person name="Roscito J.G."/>
            <person name="Kirilenko B.M."/>
            <person name="Davalos L.M."/>
            <person name="Corthals A.P."/>
            <person name="Power M.L."/>
            <person name="Jones G."/>
            <person name="Ransome R.D."/>
            <person name="Dechmann D.K.N."/>
            <person name="Locatelli A.G."/>
            <person name="Puechmaille S.J."/>
            <person name="Fedrigo O."/>
            <person name="Jarvis E.D."/>
            <person name="Hiller M."/>
            <person name="Vernes S.C."/>
            <person name="Myers E.W."/>
            <person name="Teeling E.C."/>
        </authorList>
    </citation>
    <scope>NUCLEOTIDE SEQUENCE [LARGE SCALE GENOMIC DNA]</scope>
    <source>
        <strain evidence="2">MRouAeg1</strain>
        <tissue evidence="2">Muscle</tissue>
    </source>
</reference>
<proteinExistence type="predicted"/>
<sequence>MRGPQVLSPPPRKGPTPPPCDPCPFTPLRTLLRCPPIPSACKSTPTPLVTHLLPQPPRDLPQPRLPVGLFGLFGIPAHTPTHQPSPRLSATTATRALTFDPQPAFLLLAHIPQASTPPSHCWFQVPRSPHPCPASPGLATQPHKS</sequence>
<evidence type="ECO:0000313" key="3">
    <source>
        <dbReference type="Proteomes" id="UP000593571"/>
    </source>
</evidence>
<feature type="region of interest" description="Disordered" evidence="1">
    <location>
        <begin position="1"/>
        <end position="21"/>
    </location>
</feature>
<dbReference type="Proteomes" id="UP000593571">
    <property type="component" value="Unassembled WGS sequence"/>
</dbReference>
<accession>A0A7J8IL48</accession>
<keyword evidence="3" id="KW-1185">Reference proteome</keyword>
<feature type="compositionally biased region" description="Pro residues" evidence="1">
    <location>
        <begin position="7"/>
        <end position="21"/>
    </location>
</feature>
<evidence type="ECO:0000313" key="2">
    <source>
        <dbReference type="EMBL" id="KAF6485294.1"/>
    </source>
</evidence>
<comment type="caution">
    <text evidence="2">The sequence shown here is derived from an EMBL/GenBank/DDBJ whole genome shotgun (WGS) entry which is preliminary data.</text>
</comment>
<gene>
    <name evidence="2" type="ORF">HJG63_010535</name>
</gene>
<protein>
    <submittedName>
        <fullName evidence="2">Uncharacterized protein</fullName>
    </submittedName>
</protein>
<dbReference type="EMBL" id="JACASE010000003">
    <property type="protein sequence ID" value="KAF6485294.1"/>
    <property type="molecule type" value="Genomic_DNA"/>
</dbReference>
<dbReference type="AlphaFoldDB" id="A0A7J8IL48"/>
<organism evidence="2 3">
    <name type="scientific">Rousettus aegyptiacus</name>
    <name type="common">Egyptian fruit bat</name>
    <name type="synonym">Pteropus aegyptiacus</name>
    <dbReference type="NCBI Taxonomy" id="9407"/>
    <lineage>
        <taxon>Eukaryota</taxon>
        <taxon>Metazoa</taxon>
        <taxon>Chordata</taxon>
        <taxon>Craniata</taxon>
        <taxon>Vertebrata</taxon>
        <taxon>Euteleostomi</taxon>
        <taxon>Mammalia</taxon>
        <taxon>Eutheria</taxon>
        <taxon>Laurasiatheria</taxon>
        <taxon>Chiroptera</taxon>
        <taxon>Yinpterochiroptera</taxon>
        <taxon>Pteropodoidea</taxon>
        <taxon>Pteropodidae</taxon>
        <taxon>Rousettinae</taxon>
        <taxon>Rousettus</taxon>
    </lineage>
</organism>